<evidence type="ECO:0000313" key="2">
    <source>
        <dbReference type="EMBL" id="TGO20392.1"/>
    </source>
</evidence>
<comment type="caution">
    <text evidence="2">The sequence shown here is derived from an EMBL/GenBank/DDBJ whole genome shotgun (WGS) entry which is preliminary data.</text>
</comment>
<name>A0A4Z1FC42_9HELO</name>
<organism evidence="2 3">
    <name type="scientific">Botrytis paeoniae</name>
    <dbReference type="NCBI Taxonomy" id="278948"/>
    <lineage>
        <taxon>Eukaryota</taxon>
        <taxon>Fungi</taxon>
        <taxon>Dikarya</taxon>
        <taxon>Ascomycota</taxon>
        <taxon>Pezizomycotina</taxon>
        <taxon>Leotiomycetes</taxon>
        <taxon>Helotiales</taxon>
        <taxon>Sclerotiniaceae</taxon>
        <taxon>Botrytis</taxon>
    </lineage>
</organism>
<dbReference type="EMBL" id="PQXI01000299">
    <property type="protein sequence ID" value="TGO20392.1"/>
    <property type="molecule type" value="Genomic_DNA"/>
</dbReference>
<dbReference type="AlphaFoldDB" id="A0A4Z1FC42"/>
<keyword evidence="3" id="KW-1185">Reference proteome</keyword>
<protein>
    <recommendedName>
        <fullName evidence="4">BZIP domain-containing protein</fullName>
    </recommendedName>
</protein>
<feature type="region of interest" description="Disordered" evidence="1">
    <location>
        <begin position="1"/>
        <end position="25"/>
    </location>
</feature>
<feature type="region of interest" description="Disordered" evidence="1">
    <location>
        <begin position="43"/>
        <end position="75"/>
    </location>
</feature>
<evidence type="ECO:0008006" key="4">
    <source>
        <dbReference type="Google" id="ProtNLM"/>
    </source>
</evidence>
<reference evidence="2 3" key="1">
    <citation type="submission" date="2017-12" db="EMBL/GenBank/DDBJ databases">
        <title>Comparative genomics of Botrytis spp.</title>
        <authorList>
            <person name="Valero-Jimenez C.A."/>
            <person name="Tapia P."/>
            <person name="Veloso J."/>
            <person name="Silva-Moreno E."/>
            <person name="Staats M."/>
            <person name="Valdes J.H."/>
            <person name="Van Kan J.A.L."/>
        </authorList>
    </citation>
    <scope>NUCLEOTIDE SEQUENCE [LARGE SCALE GENOMIC DNA]</scope>
    <source>
        <strain evidence="2 3">Bp0003</strain>
    </source>
</reference>
<evidence type="ECO:0000256" key="1">
    <source>
        <dbReference type="SAM" id="MobiDB-lite"/>
    </source>
</evidence>
<accession>A0A4Z1FC42</accession>
<gene>
    <name evidence="2" type="ORF">BPAE_0300g00090</name>
</gene>
<dbReference type="Proteomes" id="UP000297910">
    <property type="component" value="Unassembled WGS sequence"/>
</dbReference>
<evidence type="ECO:0000313" key="3">
    <source>
        <dbReference type="Proteomes" id="UP000297910"/>
    </source>
</evidence>
<sequence length="75" mass="8817">MPPKVKLTRMSQQTGTRCMDDDWTGTSDSAIRKRLQNRLNQRIYRQRRKAPSKTREDRENDSIIEASQLTRAINP</sequence>
<proteinExistence type="predicted"/>
<feature type="compositionally biased region" description="Polar residues" evidence="1">
    <location>
        <begin position="65"/>
        <end position="75"/>
    </location>
</feature>